<sequence length="1130" mass="132126">MADNLDEFIEERKAKLAKDKAELESDPPYMEMKGKASEKLSENSKILISMAKENIPPNSQQTRSSLGIDYGLSLPLGEDYERKKHKLKEELRQDYRRYLTQGITQAKRKKNFLSTSETDPSTLGVSLPIGERLSAKERLKLERNKEYNQFLRGKEESTEKFRQVEKSSTEHKNQRNKKPISQVKPDLPSQIQASCENSEGPTRNENRYRQLDDEIELRSRRIIKKTNEEVGISDKKHQRFASKADIPERRFSKFNDYRLFDRHYYRPDQDPEVSEEMDERFRYESDFDRRLLRVYTNDRMYGNRQGNVPPKEYGGDVTEHSNIRISSAGNKRYTTQIPLDSFFSYHFLGGEDRELIQRRKEKYRLELLEQMAEQQKNKRRLKQFSVAPRHFEEKIPPERPRVAFQTPLPPLPAPSAPPIPSVHSIPSQNEDLHNGPSCTLGEMDAPLPPPPLLPPLAANYRTPYDDAYYFLWGQEYLDPRVLYSCFVINGYKLLCTSCRNMIGQNELKITSDRGINSGLIFEDKPKPSKQSLQSYQEALQQQIREREERRKREREEKEEYEAKLEAEMRSYNPWGKGGGGAPLRVMHRQNIDAYHNPDARTFEDKRAVVSLDQNLATSNAENLEDSANKNSGYIQTQNSPFARGNIFCEPPTELQIKQQELYKNFLRFQIEEKKQREEAERERLRIAEEKEEKRLAEQRARIQQEYEEEQEKKREKEEEQRLKNEELIRLAEERRKEVERKKKEEEEKHNLQLQHYYARENIIGEETKRLRQPSPVVPALQNKIASKLQRPPSVDSIISSFIQESSVSRAQSPPVPARRNQLRAEEEKKNVIMELSEMRKQLRSEERRLQGRLLHMDSDDEIHIRKREKNPMDIFDMARHRLQAPVRRQSPKGLDATTFQNIHDFNELKDRDSETRIDLKFMYPDPPRDHHTLEIQQQALLREQQKKLNRIKMQEGAEEHADDFLKTSLLESDSAFIGAYGETYPAIEDDPLPPQSQLPSARERRRNKLKGLDFDNGHPNVPPDGLSLKSVSSINIDQLRTRNEERMRRLNEFQNKPINTDDESSLVDPDDLLKHTGDDGSNSVATEPWLRPGTSETLKGFMAEQLNQEQQQVPGKLGIFNWQGLSTAHG</sequence>
<protein>
    <submittedName>
        <fullName evidence="4">Centrosome and spindle pole associated protein 1</fullName>
    </submittedName>
</protein>
<gene>
    <name evidence="4" type="primary">CSPP1</name>
</gene>
<dbReference type="GO" id="GO:0005874">
    <property type="term" value="C:microtubule"/>
    <property type="evidence" value="ECO:0007669"/>
    <property type="project" value="InterPro"/>
</dbReference>
<organism evidence="4 5">
    <name type="scientific">Lynx canadensis</name>
    <name type="common">Canada lynx</name>
    <name type="synonym">Felis canadensis</name>
    <dbReference type="NCBI Taxonomy" id="61383"/>
    <lineage>
        <taxon>Eukaryota</taxon>
        <taxon>Metazoa</taxon>
        <taxon>Chordata</taxon>
        <taxon>Craniata</taxon>
        <taxon>Vertebrata</taxon>
        <taxon>Euteleostomi</taxon>
        <taxon>Mammalia</taxon>
        <taxon>Eutheria</taxon>
        <taxon>Laurasiatheria</taxon>
        <taxon>Carnivora</taxon>
        <taxon>Feliformia</taxon>
        <taxon>Felidae</taxon>
        <taxon>Felinae</taxon>
        <taxon>Lynx</taxon>
    </lineage>
</organism>
<evidence type="ECO:0000256" key="2">
    <source>
        <dbReference type="SAM" id="MobiDB-lite"/>
    </source>
</evidence>
<feature type="region of interest" description="Disordered" evidence="2">
    <location>
        <begin position="154"/>
        <end position="211"/>
    </location>
</feature>
<dbReference type="GO" id="GO:0000922">
    <property type="term" value="C:spindle pole"/>
    <property type="evidence" value="ECO:0007669"/>
    <property type="project" value="InterPro"/>
</dbReference>
<keyword evidence="1" id="KW-0175">Coiled coil</keyword>
<feature type="region of interest" description="Disordered" evidence="2">
    <location>
        <begin position="984"/>
        <end position="1004"/>
    </location>
</feature>
<reference evidence="4" key="1">
    <citation type="submission" date="2025-08" db="UniProtKB">
        <authorList>
            <consortium name="Ensembl"/>
        </authorList>
    </citation>
    <scope>IDENTIFICATION</scope>
</reference>
<reference evidence="4" key="2">
    <citation type="submission" date="2025-09" db="UniProtKB">
        <authorList>
            <consortium name="Ensembl"/>
        </authorList>
    </citation>
    <scope>IDENTIFICATION</scope>
</reference>
<name>A0A667HKC1_LYNCA</name>
<feature type="region of interest" description="Disordered" evidence="2">
    <location>
        <begin position="17"/>
        <end position="37"/>
    </location>
</feature>
<feature type="compositionally biased region" description="Basic and acidic residues" evidence="2">
    <location>
        <begin position="154"/>
        <end position="173"/>
    </location>
</feature>
<feature type="compositionally biased region" description="Pro residues" evidence="2">
    <location>
        <begin position="407"/>
        <end position="420"/>
    </location>
</feature>
<dbReference type="PANTHER" id="PTHR21616:SF2">
    <property type="entry name" value="CENTROSOME AND SPINDLE POLE-ASSOCIATED PROTEIN 1"/>
    <property type="match status" value="1"/>
</dbReference>
<evidence type="ECO:0000259" key="3">
    <source>
        <dbReference type="Pfam" id="PF24578"/>
    </source>
</evidence>
<evidence type="ECO:0000313" key="4">
    <source>
        <dbReference type="Ensembl" id="ENSLCNP00005026991.1"/>
    </source>
</evidence>
<proteinExistence type="predicted"/>
<feature type="domain" description="Centrosome and spindle pole-associated protein 1 C-terminal" evidence="3">
    <location>
        <begin position="899"/>
        <end position="952"/>
    </location>
</feature>
<evidence type="ECO:0000313" key="5">
    <source>
        <dbReference type="Proteomes" id="UP000472241"/>
    </source>
</evidence>
<dbReference type="InterPro" id="IPR026708">
    <property type="entry name" value="CSPP1"/>
</dbReference>
<dbReference type="Proteomes" id="UP000472241">
    <property type="component" value="Unplaced"/>
</dbReference>
<feature type="coiled-coil region" evidence="1">
    <location>
        <begin position="529"/>
        <end position="570"/>
    </location>
</feature>
<dbReference type="GO" id="GO:0032467">
    <property type="term" value="P:positive regulation of cytokinesis"/>
    <property type="evidence" value="ECO:0007669"/>
    <property type="project" value="InterPro"/>
</dbReference>
<feature type="compositionally biased region" description="Polar residues" evidence="2">
    <location>
        <begin position="189"/>
        <end position="201"/>
    </location>
</feature>
<dbReference type="InterPro" id="IPR058191">
    <property type="entry name" value="CSPP1_C"/>
</dbReference>
<keyword evidence="5" id="KW-1185">Reference proteome</keyword>
<dbReference type="GO" id="GO:0005813">
    <property type="term" value="C:centrosome"/>
    <property type="evidence" value="ECO:0007669"/>
    <property type="project" value="InterPro"/>
</dbReference>
<dbReference type="Pfam" id="PF24578">
    <property type="entry name" value="CSPP1_C"/>
    <property type="match status" value="1"/>
</dbReference>
<feature type="coiled-coil region" evidence="1">
    <location>
        <begin position="667"/>
        <end position="754"/>
    </location>
</feature>
<evidence type="ECO:0000256" key="1">
    <source>
        <dbReference type="SAM" id="Coils"/>
    </source>
</evidence>
<dbReference type="PANTHER" id="PTHR21616">
    <property type="entry name" value="CENTROSOME SPINDLE POLE ASSOCIATED PROTEIN"/>
    <property type="match status" value="1"/>
</dbReference>
<feature type="compositionally biased region" description="Basic and acidic residues" evidence="2">
    <location>
        <begin position="202"/>
        <end position="211"/>
    </location>
</feature>
<feature type="coiled-coil region" evidence="1">
    <location>
        <begin position="821"/>
        <end position="852"/>
    </location>
</feature>
<dbReference type="AlphaFoldDB" id="A0A667HKC1"/>
<feature type="region of interest" description="Disordered" evidence="2">
    <location>
        <begin position="1010"/>
        <end position="1029"/>
    </location>
</feature>
<feature type="region of interest" description="Disordered" evidence="2">
    <location>
        <begin position="395"/>
        <end position="421"/>
    </location>
</feature>
<dbReference type="Ensembl" id="ENSLCNT00005030154.1">
    <property type="protein sequence ID" value="ENSLCNP00005026991.1"/>
    <property type="gene ID" value="ENSLCNG00005017494.1"/>
</dbReference>
<accession>A0A667HKC1</accession>